<evidence type="ECO:0000256" key="1">
    <source>
        <dbReference type="ARBA" id="ARBA00011062"/>
    </source>
</evidence>
<dbReference type="Gene3D" id="3.40.1210.10">
    <property type="entry name" value="Survival protein SurE-like phosphatase/nucleotidase"/>
    <property type="match status" value="1"/>
</dbReference>
<comment type="similarity">
    <text evidence="1">Belongs to the SurE nucleotidase family.</text>
</comment>
<dbReference type="EMBL" id="VSSQ01032117">
    <property type="protein sequence ID" value="MPM83282.1"/>
    <property type="molecule type" value="Genomic_DNA"/>
</dbReference>
<dbReference type="Pfam" id="PF01975">
    <property type="entry name" value="SurE"/>
    <property type="match status" value="1"/>
</dbReference>
<evidence type="ECO:0000259" key="4">
    <source>
        <dbReference type="Pfam" id="PF01975"/>
    </source>
</evidence>
<dbReference type="InterPro" id="IPR002828">
    <property type="entry name" value="SurE-like_Pase/nucleotidase"/>
</dbReference>
<gene>
    <name evidence="5" type="primary">surE_29</name>
    <name evidence="5" type="ORF">SDC9_130345</name>
</gene>
<evidence type="ECO:0000256" key="3">
    <source>
        <dbReference type="ARBA" id="ARBA00022801"/>
    </source>
</evidence>
<evidence type="ECO:0000256" key="2">
    <source>
        <dbReference type="ARBA" id="ARBA00022723"/>
    </source>
</evidence>
<keyword evidence="3 5" id="KW-0378">Hydrolase</keyword>
<dbReference type="InterPro" id="IPR030048">
    <property type="entry name" value="SurE"/>
</dbReference>
<keyword evidence="2" id="KW-0479">Metal-binding</keyword>
<dbReference type="AlphaFoldDB" id="A0A645D3J2"/>
<accession>A0A645D3J2</accession>
<feature type="domain" description="Survival protein SurE-like phosphatase/nucleotidase" evidence="4">
    <location>
        <begin position="1"/>
        <end position="106"/>
    </location>
</feature>
<dbReference type="PANTHER" id="PTHR30457:SF0">
    <property type="entry name" value="PHOSPHATASE, PUTATIVE (AFU_ORTHOLOGUE AFUA_4G01070)-RELATED"/>
    <property type="match status" value="1"/>
</dbReference>
<comment type="caution">
    <text evidence="5">The sequence shown here is derived from an EMBL/GenBank/DDBJ whole genome shotgun (WGS) entry which is preliminary data.</text>
</comment>
<dbReference type="EC" id="3.1.3.5" evidence="5"/>
<evidence type="ECO:0000313" key="5">
    <source>
        <dbReference type="EMBL" id="MPM83282.1"/>
    </source>
</evidence>
<dbReference type="GO" id="GO:0008253">
    <property type="term" value="F:5'-nucleotidase activity"/>
    <property type="evidence" value="ECO:0007669"/>
    <property type="project" value="UniProtKB-EC"/>
</dbReference>
<dbReference type="SUPFAM" id="SSF64167">
    <property type="entry name" value="SurE-like"/>
    <property type="match status" value="1"/>
</dbReference>
<dbReference type="PANTHER" id="PTHR30457">
    <property type="entry name" value="5'-NUCLEOTIDASE SURE"/>
    <property type="match status" value="1"/>
</dbReference>
<proteinExistence type="inferred from homology"/>
<reference evidence="5" key="1">
    <citation type="submission" date="2019-08" db="EMBL/GenBank/DDBJ databases">
        <authorList>
            <person name="Kucharzyk K."/>
            <person name="Murdoch R.W."/>
            <person name="Higgins S."/>
            <person name="Loffler F."/>
        </authorList>
    </citation>
    <scope>NUCLEOTIDE SEQUENCE</scope>
</reference>
<name>A0A645D3J2_9ZZZZ</name>
<sequence>MVLSGPNEGPNVGSVNTYSGTVGNTQLALDRGIPAIALSADINTMDDAGLANPNSKIVAGLTVKLLASLEAQKGSGALLAKGVALNVNFPKGVAANTGFAFSRVGTYNAYDLAFRVANGTYGMGVVVNSSKPTAAQMEDESVVVASEVSVSAMQFGFEQHPAAQEWLRLRMQPLKGQ</sequence>
<organism evidence="5">
    <name type="scientific">bioreactor metagenome</name>
    <dbReference type="NCBI Taxonomy" id="1076179"/>
    <lineage>
        <taxon>unclassified sequences</taxon>
        <taxon>metagenomes</taxon>
        <taxon>ecological metagenomes</taxon>
    </lineage>
</organism>
<dbReference type="GO" id="GO:0046872">
    <property type="term" value="F:metal ion binding"/>
    <property type="evidence" value="ECO:0007669"/>
    <property type="project" value="UniProtKB-KW"/>
</dbReference>
<protein>
    <submittedName>
        <fullName evidence="5">5'/3'-nucleotidase SurE</fullName>
        <ecNumber evidence="5">3.1.3.5</ecNumber>
    </submittedName>
</protein>
<dbReference type="InterPro" id="IPR036523">
    <property type="entry name" value="SurE-like_sf"/>
</dbReference>